<comment type="caution">
    <text evidence="1">The sequence shown here is derived from an EMBL/GenBank/DDBJ whole genome shotgun (WGS) entry which is preliminary data.</text>
</comment>
<accession>A0ABX0JMS0</accession>
<sequence length="241" mass="28692">MFLSGLFLTVDRFLRKRLKQHRHCIRILQKLGKAEGEEEFPPICAYAYAYIFWRHTLIRSERFFKDPKANDIISKCSSNFAVVTNLIQSILESYRRELFSQINKKEVDELLLHWIMNRLTIQICINYFKQWLQIATKRVEQKTVPNWNAVDEMVVKSISEMAFKHSVDMELKQPVEFYINPEYKNLDLTCINLMCPLKRNNRKKRSKRMSSYMPLHVAMKVIDNPSTSNKKLAAYVDQYVR</sequence>
<protein>
    <submittedName>
        <fullName evidence="1">Uncharacterized protein</fullName>
    </submittedName>
</protein>
<reference evidence="1" key="1">
    <citation type="submission" date="2020-03" db="EMBL/GenBank/DDBJ databases">
        <title>Draft sequencing of Paenibacilllus sp. S3N08.</title>
        <authorList>
            <person name="Kim D.-U."/>
        </authorList>
    </citation>
    <scope>NUCLEOTIDE SEQUENCE</scope>
    <source>
        <strain evidence="1">S3N08</strain>
    </source>
</reference>
<dbReference type="Proteomes" id="UP001165962">
    <property type="component" value="Unassembled WGS sequence"/>
</dbReference>
<evidence type="ECO:0000313" key="1">
    <source>
        <dbReference type="EMBL" id="NHN35535.1"/>
    </source>
</evidence>
<proteinExistence type="predicted"/>
<gene>
    <name evidence="1" type="ORF">G9U52_38270</name>
</gene>
<keyword evidence="2" id="KW-1185">Reference proteome</keyword>
<dbReference type="EMBL" id="JAAOIW010000042">
    <property type="protein sequence ID" value="NHN35535.1"/>
    <property type="molecule type" value="Genomic_DNA"/>
</dbReference>
<dbReference type="RefSeq" id="WP_166158566.1">
    <property type="nucleotide sequence ID" value="NZ_JAAOIW010000042.1"/>
</dbReference>
<organism evidence="1 2">
    <name type="scientific">Paenibacillus agricola</name>
    <dbReference type="NCBI Taxonomy" id="2716264"/>
    <lineage>
        <taxon>Bacteria</taxon>
        <taxon>Bacillati</taxon>
        <taxon>Bacillota</taxon>
        <taxon>Bacilli</taxon>
        <taxon>Bacillales</taxon>
        <taxon>Paenibacillaceae</taxon>
        <taxon>Paenibacillus</taxon>
    </lineage>
</organism>
<name>A0ABX0JMS0_9BACL</name>
<evidence type="ECO:0000313" key="2">
    <source>
        <dbReference type="Proteomes" id="UP001165962"/>
    </source>
</evidence>